<reference evidence="2" key="1">
    <citation type="journal article" date="2023" name="Mol. Biol. Evol.">
        <title>Third-Generation Sequencing Reveals the Adaptive Role of the Epigenome in Three Deep-Sea Polychaetes.</title>
        <authorList>
            <person name="Perez M."/>
            <person name="Aroh O."/>
            <person name="Sun Y."/>
            <person name="Lan Y."/>
            <person name="Juniper S.K."/>
            <person name="Young C.R."/>
            <person name="Angers B."/>
            <person name="Qian P.Y."/>
        </authorList>
    </citation>
    <scope>NUCLEOTIDE SEQUENCE</scope>
    <source>
        <strain evidence="2">R07B-5</strain>
    </source>
</reference>
<accession>A0AAD9KH35</accession>
<dbReference type="EMBL" id="JAODUO010001117">
    <property type="protein sequence ID" value="KAK2170990.1"/>
    <property type="molecule type" value="Genomic_DNA"/>
</dbReference>
<evidence type="ECO:0000313" key="2">
    <source>
        <dbReference type="EMBL" id="KAK2170990.1"/>
    </source>
</evidence>
<comment type="caution">
    <text evidence="2">The sequence shown here is derived from an EMBL/GenBank/DDBJ whole genome shotgun (WGS) entry which is preliminary data.</text>
</comment>
<sequence length="120" mass="13221">MHRASNLPPTQLPPTSSPSLRRLDLYPSRMAIPKTSPTKRRPLVIHSLSPNPNRLRTMMMSITSLRTPCDSRAANHITAERAISMVTTVTRETLTSASLPKKSDNSLSLSKSAGRKTLCK</sequence>
<proteinExistence type="predicted"/>
<evidence type="ECO:0000256" key="1">
    <source>
        <dbReference type="SAM" id="MobiDB-lite"/>
    </source>
</evidence>
<feature type="region of interest" description="Disordered" evidence="1">
    <location>
        <begin position="1"/>
        <end position="51"/>
    </location>
</feature>
<name>A0AAD9KH35_RIDPI</name>
<keyword evidence="3" id="KW-1185">Reference proteome</keyword>
<protein>
    <submittedName>
        <fullName evidence="2">Uncharacterized protein</fullName>
    </submittedName>
</protein>
<dbReference type="Proteomes" id="UP001209878">
    <property type="component" value="Unassembled WGS sequence"/>
</dbReference>
<gene>
    <name evidence="2" type="ORF">NP493_1119g00047</name>
</gene>
<dbReference type="AlphaFoldDB" id="A0AAD9KH35"/>
<organism evidence="2 3">
    <name type="scientific">Ridgeia piscesae</name>
    <name type="common">Tubeworm</name>
    <dbReference type="NCBI Taxonomy" id="27915"/>
    <lineage>
        <taxon>Eukaryota</taxon>
        <taxon>Metazoa</taxon>
        <taxon>Spiralia</taxon>
        <taxon>Lophotrochozoa</taxon>
        <taxon>Annelida</taxon>
        <taxon>Polychaeta</taxon>
        <taxon>Sedentaria</taxon>
        <taxon>Canalipalpata</taxon>
        <taxon>Sabellida</taxon>
        <taxon>Siboglinidae</taxon>
        <taxon>Ridgeia</taxon>
    </lineage>
</organism>
<evidence type="ECO:0000313" key="3">
    <source>
        <dbReference type="Proteomes" id="UP001209878"/>
    </source>
</evidence>
<feature type="region of interest" description="Disordered" evidence="1">
    <location>
        <begin position="96"/>
        <end position="120"/>
    </location>
</feature>